<protein>
    <submittedName>
        <fullName evidence="1">Uncharacterized protein</fullName>
    </submittedName>
</protein>
<dbReference type="Proteomes" id="UP000033901">
    <property type="component" value="Unassembled WGS sequence"/>
</dbReference>
<accession>A0A0G1J838</accession>
<gene>
    <name evidence="1" type="ORF">UW61_C0007G0010</name>
</gene>
<sequence>MIDRQKWTDFRVGMTSDELVSSGLFFKRKEWDLGSERFIGMRFSELVPHLIRESRFHPTRFTPPKWIREFQGGIFQVNLKIYKVKPHEQPGQIRQTDGGGQDYWITIGIGPDGELDGYNPLKDPEVAQEGFVTALFSKVLLNNLSSPGSFGGDAHFPLLDIVHPPTSENVERLVSEIKGRCGLEKFFVLRSSNKGMMVVGPELIDEENFTAFLFDSLLLNHLEVANEFWVDDRWVARSTQNFVKDLERLNSQKYGGILRITALPPVKPEEPTVIAASF</sequence>
<evidence type="ECO:0000313" key="1">
    <source>
        <dbReference type="EMBL" id="KKT67533.1"/>
    </source>
</evidence>
<dbReference type="AlphaFoldDB" id="A0A0G1J838"/>
<comment type="caution">
    <text evidence="1">The sequence shown here is derived from an EMBL/GenBank/DDBJ whole genome shotgun (WGS) entry which is preliminary data.</text>
</comment>
<name>A0A0G1J838_9BACT</name>
<proteinExistence type="predicted"/>
<dbReference type="EMBL" id="LCIZ01000007">
    <property type="protein sequence ID" value="KKT67533.1"/>
    <property type="molecule type" value="Genomic_DNA"/>
</dbReference>
<evidence type="ECO:0000313" key="2">
    <source>
        <dbReference type="Proteomes" id="UP000033901"/>
    </source>
</evidence>
<reference evidence="1 2" key="1">
    <citation type="journal article" date="2015" name="Nature">
        <title>rRNA introns, odd ribosomes, and small enigmatic genomes across a large radiation of phyla.</title>
        <authorList>
            <person name="Brown C.T."/>
            <person name="Hug L.A."/>
            <person name="Thomas B.C."/>
            <person name="Sharon I."/>
            <person name="Castelle C.J."/>
            <person name="Singh A."/>
            <person name="Wilkins M.J."/>
            <person name="Williams K.H."/>
            <person name="Banfield J.F."/>
        </authorList>
    </citation>
    <scope>NUCLEOTIDE SEQUENCE [LARGE SCALE GENOMIC DNA]</scope>
</reference>
<organism evidence="1 2">
    <name type="scientific">Candidatus Curtissbacteria bacterium GW2011_GWC1_44_33</name>
    <dbReference type="NCBI Taxonomy" id="1618413"/>
    <lineage>
        <taxon>Bacteria</taxon>
        <taxon>Candidatus Curtissiibacteriota</taxon>
    </lineage>
</organism>